<dbReference type="OMA" id="HPQSFNA"/>
<dbReference type="Proteomes" id="UP000026915">
    <property type="component" value="Chromosome 6"/>
</dbReference>
<keyword evidence="2" id="KW-1133">Transmembrane helix</keyword>
<dbReference type="EMBL" id="CM001884">
    <property type="protein sequence ID" value="EOY28957.1"/>
    <property type="molecule type" value="Genomic_DNA"/>
</dbReference>
<protein>
    <submittedName>
        <fullName evidence="3">Uncharacterized protein</fullName>
    </submittedName>
</protein>
<evidence type="ECO:0000256" key="1">
    <source>
        <dbReference type="SAM" id="MobiDB-lite"/>
    </source>
</evidence>
<dbReference type="eggNOG" id="ENOG502S37Y">
    <property type="taxonomic scope" value="Eukaryota"/>
</dbReference>
<feature type="compositionally biased region" description="Low complexity" evidence="1">
    <location>
        <begin position="95"/>
        <end position="116"/>
    </location>
</feature>
<dbReference type="InParanoid" id="A0A061GIF6"/>
<gene>
    <name evidence="3" type="ORF">TCM_030414</name>
</gene>
<reference evidence="3 4" key="1">
    <citation type="journal article" date="2013" name="Genome Biol.">
        <title>The genome sequence of the most widely cultivated cacao type and its use to identify candidate genes regulating pod color.</title>
        <authorList>
            <person name="Motamayor J.C."/>
            <person name="Mockaitis K."/>
            <person name="Schmutz J."/>
            <person name="Haiminen N."/>
            <person name="Iii D.L."/>
            <person name="Cornejo O."/>
            <person name="Findley S.D."/>
            <person name="Zheng P."/>
            <person name="Utro F."/>
            <person name="Royaert S."/>
            <person name="Saski C."/>
            <person name="Jenkins J."/>
            <person name="Podicheti R."/>
            <person name="Zhao M."/>
            <person name="Scheffler B.E."/>
            <person name="Stack J.C."/>
            <person name="Feltus F.A."/>
            <person name="Mustiga G.M."/>
            <person name="Amores F."/>
            <person name="Phillips W."/>
            <person name="Marelli J.P."/>
            <person name="May G.D."/>
            <person name="Shapiro H."/>
            <person name="Ma J."/>
            <person name="Bustamante C.D."/>
            <person name="Schnell R.J."/>
            <person name="Main D."/>
            <person name="Gilbert D."/>
            <person name="Parida L."/>
            <person name="Kuhn D.N."/>
        </authorList>
    </citation>
    <scope>NUCLEOTIDE SEQUENCE [LARGE SCALE GENOMIC DNA]</scope>
    <source>
        <strain evidence="4">cv. Matina 1-6</strain>
    </source>
</reference>
<keyword evidence="2" id="KW-0812">Transmembrane</keyword>
<evidence type="ECO:0000313" key="4">
    <source>
        <dbReference type="Proteomes" id="UP000026915"/>
    </source>
</evidence>
<dbReference type="PANTHER" id="PTHR34947">
    <property type="entry name" value="TRANSMEMBRANE PROTEIN"/>
    <property type="match status" value="1"/>
</dbReference>
<feature type="compositionally biased region" description="Acidic residues" evidence="1">
    <location>
        <begin position="137"/>
        <end position="155"/>
    </location>
</feature>
<organism evidence="3 4">
    <name type="scientific">Theobroma cacao</name>
    <name type="common">Cacao</name>
    <name type="synonym">Cocoa</name>
    <dbReference type="NCBI Taxonomy" id="3641"/>
    <lineage>
        <taxon>Eukaryota</taxon>
        <taxon>Viridiplantae</taxon>
        <taxon>Streptophyta</taxon>
        <taxon>Embryophyta</taxon>
        <taxon>Tracheophyta</taxon>
        <taxon>Spermatophyta</taxon>
        <taxon>Magnoliopsida</taxon>
        <taxon>eudicotyledons</taxon>
        <taxon>Gunneridae</taxon>
        <taxon>Pentapetalae</taxon>
        <taxon>rosids</taxon>
        <taxon>malvids</taxon>
        <taxon>Malvales</taxon>
        <taxon>Malvaceae</taxon>
        <taxon>Byttnerioideae</taxon>
        <taxon>Theobroma</taxon>
    </lineage>
</organism>
<dbReference type="AlphaFoldDB" id="A0A061GIF6"/>
<feature type="transmembrane region" description="Helical" evidence="2">
    <location>
        <begin position="21"/>
        <end position="40"/>
    </location>
</feature>
<keyword evidence="2" id="KW-0472">Membrane</keyword>
<proteinExistence type="predicted"/>
<evidence type="ECO:0000313" key="3">
    <source>
        <dbReference type="EMBL" id="EOY28957.1"/>
    </source>
</evidence>
<evidence type="ECO:0000256" key="2">
    <source>
        <dbReference type="SAM" id="Phobius"/>
    </source>
</evidence>
<dbReference type="Gramene" id="EOY28957">
    <property type="protein sequence ID" value="EOY28957"/>
    <property type="gene ID" value="TCM_030414"/>
</dbReference>
<dbReference type="HOGENOM" id="CLU_099249_0_0_1"/>
<feature type="region of interest" description="Disordered" evidence="1">
    <location>
        <begin position="95"/>
        <end position="217"/>
    </location>
</feature>
<name>A0A061GIF6_THECC</name>
<sequence>MDEYKQKMKLQAVGKLYHRDHFLKRTLQLVVSVALLSFFLCHSSGFFVFPHSFSVYFSTFLFSFFTHTLERKYMFLICNGILAFLAKSSVPSSSSPSESDLGAQLSTSSTNLTQTNEVVPRYSDDGDNDVPLVAEREEAEDAYENEVEEQGEQDNIEPLGRVEGKEDDEERESEVSVIVEDGEYKEGESGLVMQEDQHKEEGAGAPLAANEDVPSTEDLNQKFEEFIRKMKEEIRIEAQQQLIAV</sequence>
<accession>A0A061GIF6</accession>
<keyword evidence="4" id="KW-1185">Reference proteome</keyword>
<dbReference type="PANTHER" id="PTHR34947:SF4">
    <property type="entry name" value="TRANSMEMBRANE PROTEIN"/>
    <property type="match status" value="1"/>
</dbReference>